<sequence>MLPHRWRPYILWVTRYQNMDIDIEDGTGIILEDDTDCGDELTNNRPLSNHTVG</sequence>
<accession>A0A897NTL9</accession>
<name>A0A897NTL9_9EURY</name>
<geneLocation type="plasmid" evidence="1 2">
    <name>pHSR-Bgl01</name>
</geneLocation>
<dbReference type="AlphaFoldDB" id="A0A897NTL9"/>
<organism evidence="1 2">
    <name type="scientific">Halapricum desulfuricans</name>
    <dbReference type="NCBI Taxonomy" id="2841257"/>
    <lineage>
        <taxon>Archaea</taxon>
        <taxon>Methanobacteriati</taxon>
        <taxon>Methanobacteriota</taxon>
        <taxon>Stenosarchaea group</taxon>
        <taxon>Halobacteria</taxon>
        <taxon>Halobacteriales</taxon>
        <taxon>Haloarculaceae</taxon>
        <taxon>Halapricum</taxon>
    </lineage>
</organism>
<evidence type="ECO:0000313" key="2">
    <source>
        <dbReference type="Proteomes" id="UP000663305"/>
    </source>
</evidence>
<proteinExistence type="predicted"/>
<keyword evidence="1" id="KW-0614">Plasmid</keyword>
<gene>
    <name evidence="1" type="ORF">HSBGL_4102</name>
</gene>
<protein>
    <submittedName>
        <fullName evidence="1">Uncharacterized protein</fullName>
    </submittedName>
</protein>
<dbReference type="Proteomes" id="UP000663305">
    <property type="component" value="Plasmid pHSR-Bgl01"/>
</dbReference>
<dbReference type="EMBL" id="CP064790">
    <property type="protein sequence ID" value="QSG13516.1"/>
    <property type="molecule type" value="Genomic_DNA"/>
</dbReference>
<evidence type="ECO:0000313" key="1">
    <source>
        <dbReference type="EMBL" id="QSG13516.1"/>
    </source>
</evidence>
<reference evidence="1" key="1">
    <citation type="submission" date="2020-11" db="EMBL/GenBank/DDBJ databases">
        <title>Carbohydrate-dependent, anaerobic sulfur respiration: A novel catabolism in halophilic archaea.</title>
        <authorList>
            <person name="Sorokin D.Y."/>
            <person name="Messina E."/>
            <person name="Smedile F."/>
            <person name="La Cono V."/>
            <person name="Hallsworth J.E."/>
            <person name="Yakimov M.M."/>
        </authorList>
    </citation>
    <scope>NUCLEOTIDE SEQUENCE</scope>
    <source>
        <strain evidence="1">HSR-Bgl</strain>
        <plasmid evidence="1">pHSR-Bgl01</plasmid>
    </source>
</reference>